<keyword evidence="1" id="KW-0472">Membrane</keyword>
<evidence type="ECO:0000313" key="3">
    <source>
        <dbReference type="Proteomes" id="UP000000545"/>
    </source>
</evidence>
<keyword evidence="1" id="KW-0812">Transmembrane</keyword>
<feature type="transmembrane region" description="Helical" evidence="1">
    <location>
        <begin position="137"/>
        <end position="161"/>
    </location>
</feature>
<dbReference type="Proteomes" id="UP000000545">
    <property type="component" value="Chromosome"/>
</dbReference>
<evidence type="ECO:0000313" key="2">
    <source>
        <dbReference type="EMBL" id="CAI37514.1"/>
    </source>
</evidence>
<proteinExistence type="predicted"/>
<dbReference type="STRING" id="306537.jk1342"/>
<feature type="transmembrane region" description="Helical" evidence="1">
    <location>
        <begin position="77"/>
        <end position="100"/>
    </location>
</feature>
<dbReference type="OrthoDB" id="4775022at2"/>
<sequence>MTEPTQNNGAAKDAVVNDATANGSAGAKELPELNDVSQAGDHVGPLKAAMRAGALALLVLGALSLLVWGLISGTEGLWGAGIGWLVGGGFMLLTVVIVLFSSNTSPSMTMGLILGSWLVKAAMLLGILFFLKDKTFYDTAALAVTVILSMVAVLAIETLAVTRTQKLYIS</sequence>
<dbReference type="AlphaFoldDB" id="Q4JUJ3"/>
<keyword evidence="3" id="KW-1185">Reference proteome</keyword>
<dbReference type="RefSeq" id="WP_011273823.1">
    <property type="nucleotide sequence ID" value="NC_007164.1"/>
</dbReference>
<dbReference type="eggNOG" id="ENOG5032DKN">
    <property type="taxonomic scope" value="Bacteria"/>
</dbReference>
<dbReference type="EMBL" id="CR931997">
    <property type="protein sequence ID" value="CAI37514.1"/>
    <property type="molecule type" value="Genomic_DNA"/>
</dbReference>
<organism evidence="2 3">
    <name type="scientific">Corynebacterium jeikeium (strain K411)</name>
    <dbReference type="NCBI Taxonomy" id="306537"/>
    <lineage>
        <taxon>Bacteria</taxon>
        <taxon>Bacillati</taxon>
        <taxon>Actinomycetota</taxon>
        <taxon>Actinomycetes</taxon>
        <taxon>Mycobacteriales</taxon>
        <taxon>Corynebacteriaceae</taxon>
        <taxon>Corynebacterium</taxon>
    </lineage>
</organism>
<feature type="transmembrane region" description="Helical" evidence="1">
    <location>
        <begin position="52"/>
        <end position="71"/>
    </location>
</feature>
<dbReference type="KEGG" id="cjk:jk1342"/>
<protein>
    <submittedName>
        <fullName evidence="2">Putative membrane protein</fullName>
    </submittedName>
</protein>
<evidence type="ECO:0000256" key="1">
    <source>
        <dbReference type="SAM" id="Phobius"/>
    </source>
</evidence>
<gene>
    <name evidence="2" type="ordered locus">jk1342</name>
</gene>
<dbReference type="PATRIC" id="fig|306537.10.peg.1362"/>
<keyword evidence="1" id="KW-1133">Transmembrane helix</keyword>
<name>Q4JUJ3_CORJK</name>
<feature type="transmembrane region" description="Helical" evidence="1">
    <location>
        <begin position="112"/>
        <end position="131"/>
    </location>
</feature>
<dbReference type="HOGENOM" id="CLU_129260_1_0_11"/>
<accession>Q4JUJ3</accession>
<reference evidence="2 3" key="1">
    <citation type="journal article" date="2005" name="J. Bacteriol.">
        <title>Complete genome sequence and analysis of the multiresistant nosocomial pathogen Corynebacterium jeikeium K411, a lipid-requiring bacterium of the human skin flora.</title>
        <authorList>
            <person name="Tauch A."/>
            <person name="Kaiser O."/>
            <person name="Hain T."/>
            <person name="Goesmann A."/>
            <person name="Weisshaar B."/>
            <person name="Albersmeier A."/>
            <person name="Bekel T."/>
            <person name="Bischoff N."/>
            <person name="Brune I."/>
            <person name="Chakraborty T."/>
            <person name="Kalinowski J."/>
            <person name="Meyer F."/>
            <person name="Rupp O."/>
            <person name="Schneiker S."/>
            <person name="Viehoever P."/>
            <person name="Puehler A."/>
        </authorList>
    </citation>
    <scope>NUCLEOTIDE SEQUENCE [LARGE SCALE GENOMIC DNA]</scope>
    <source>
        <strain evidence="2 3">K411</strain>
    </source>
</reference>